<dbReference type="InterPro" id="IPR003488">
    <property type="entry name" value="DprA"/>
</dbReference>
<dbReference type="GO" id="GO:0009294">
    <property type="term" value="P:DNA-mediated transformation"/>
    <property type="evidence" value="ECO:0007669"/>
    <property type="project" value="InterPro"/>
</dbReference>
<dbReference type="Pfam" id="PF02481">
    <property type="entry name" value="DNA_processg_A"/>
    <property type="match status" value="1"/>
</dbReference>
<dbReference type="EMBL" id="JACHIG010000001">
    <property type="protein sequence ID" value="MBB5030572.1"/>
    <property type="molecule type" value="Genomic_DNA"/>
</dbReference>
<feature type="domain" description="Smf/DprA SLOG" evidence="2">
    <location>
        <begin position="79"/>
        <end position="287"/>
    </location>
</feature>
<evidence type="ECO:0000259" key="3">
    <source>
        <dbReference type="Pfam" id="PF17782"/>
    </source>
</evidence>
<comment type="similarity">
    <text evidence="1">Belongs to the DprA/Smf family.</text>
</comment>
<organism evidence="4 5">
    <name type="scientific">Prosthecobacter vanneervenii</name>
    <dbReference type="NCBI Taxonomy" id="48466"/>
    <lineage>
        <taxon>Bacteria</taxon>
        <taxon>Pseudomonadati</taxon>
        <taxon>Verrucomicrobiota</taxon>
        <taxon>Verrucomicrobiia</taxon>
        <taxon>Verrucomicrobiales</taxon>
        <taxon>Verrucomicrobiaceae</taxon>
        <taxon>Prosthecobacter</taxon>
    </lineage>
</organism>
<dbReference type="PANTHER" id="PTHR43022:SF1">
    <property type="entry name" value="PROTEIN SMF"/>
    <property type="match status" value="1"/>
</dbReference>
<dbReference type="NCBIfam" id="TIGR00732">
    <property type="entry name" value="dprA"/>
    <property type="match status" value="1"/>
</dbReference>
<evidence type="ECO:0000313" key="4">
    <source>
        <dbReference type="EMBL" id="MBB5030572.1"/>
    </source>
</evidence>
<name>A0A7W8DI26_9BACT</name>
<dbReference type="Proteomes" id="UP000590740">
    <property type="component" value="Unassembled WGS sequence"/>
</dbReference>
<protein>
    <submittedName>
        <fullName evidence="4">DNA processing protein</fullName>
    </submittedName>
</protein>
<dbReference type="SUPFAM" id="SSF102405">
    <property type="entry name" value="MCP/YpsA-like"/>
    <property type="match status" value="1"/>
</dbReference>
<dbReference type="Gene3D" id="1.10.10.10">
    <property type="entry name" value="Winged helix-like DNA-binding domain superfamily/Winged helix DNA-binding domain"/>
    <property type="match status" value="1"/>
</dbReference>
<keyword evidence="5" id="KW-1185">Reference proteome</keyword>
<evidence type="ECO:0000256" key="1">
    <source>
        <dbReference type="ARBA" id="ARBA00006525"/>
    </source>
</evidence>
<dbReference type="Pfam" id="PF17782">
    <property type="entry name" value="WHD_DprA"/>
    <property type="match status" value="1"/>
</dbReference>
<dbReference type="InterPro" id="IPR010994">
    <property type="entry name" value="RuvA_2-like"/>
</dbReference>
<reference evidence="4 5" key="1">
    <citation type="submission" date="2020-08" db="EMBL/GenBank/DDBJ databases">
        <title>Genomic Encyclopedia of Type Strains, Phase IV (KMG-IV): sequencing the most valuable type-strain genomes for metagenomic binning, comparative biology and taxonomic classification.</title>
        <authorList>
            <person name="Goeker M."/>
        </authorList>
    </citation>
    <scope>NUCLEOTIDE SEQUENCE [LARGE SCALE GENOMIC DNA]</scope>
    <source>
        <strain evidence="4 5">DSM 12252</strain>
    </source>
</reference>
<evidence type="ECO:0000313" key="5">
    <source>
        <dbReference type="Proteomes" id="UP000590740"/>
    </source>
</evidence>
<evidence type="ECO:0000259" key="2">
    <source>
        <dbReference type="Pfam" id="PF02481"/>
    </source>
</evidence>
<dbReference type="InterPro" id="IPR036388">
    <property type="entry name" value="WH-like_DNA-bd_sf"/>
</dbReference>
<dbReference type="InterPro" id="IPR041614">
    <property type="entry name" value="DprA_WH"/>
</dbReference>
<comment type="caution">
    <text evidence="4">The sequence shown here is derived from an EMBL/GenBank/DDBJ whole genome shotgun (WGS) entry which is preliminary data.</text>
</comment>
<dbReference type="PANTHER" id="PTHR43022">
    <property type="entry name" value="PROTEIN SMF"/>
    <property type="match status" value="1"/>
</dbReference>
<dbReference type="Gene3D" id="3.40.50.450">
    <property type="match status" value="1"/>
</dbReference>
<gene>
    <name evidence="4" type="ORF">HNQ65_000126</name>
</gene>
<accession>A0A7W8DI26</accession>
<feature type="domain" description="DprA winged helix" evidence="3">
    <location>
        <begin position="301"/>
        <end position="359"/>
    </location>
</feature>
<dbReference type="SUPFAM" id="SSF47781">
    <property type="entry name" value="RuvA domain 2-like"/>
    <property type="match status" value="1"/>
</dbReference>
<dbReference type="AlphaFoldDB" id="A0A7W8DI26"/>
<sequence length="366" mass="39742">MTRTEAWLVLNLLPQVGPVRVRKLLQYFGSPEHILSAKVTDLLQIEGFGLAQAENIAGWEAQVDLADELKKISDRGLTLLTQEDELYPPLLRTIHNPPLVLTVWGELTKRDHNALGVVGSRHATHYGLSTTKKLSFQIAYAGYTVISGLARGIDTAAHEAALAAKGRTVAVIGSGMGQLYPPENMALAERIAQNGAVISEYPVDRIADKQTFPYRNRIVAGWGCGLIVVEAPLRSGSLITAQQANEQGRTVYAVPGPIDKPTSAGCNRLIQQGAKLIMDGADVLDDLQTLFPTAPLAPKTEEPRPAANLTLEEEILYKAISTDEAHINDITSASGLTPATVSSTLMRLEMKRLIRALPGRRYVRMV</sequence>
<dbReference type="RefSeq" id="WP_184337350.1">
    <property type="nucleotide sequence ID" value="NZ_JACHIG010000001.1"/>
</dbReference>
<proteinExistence type="inferred from homology"/>
<dbReference type="Pfam" id="PF14520">
    <property type="entry name" value="HHH_5"/>
    <property type="match status" value="1"/>
</dbReference>
<dbReference type="InterPro" id="IPR057666">
    <property type="entry name" value="DrpA_SLOG"/>
</dbReference>